<dbReference type="EMBL" id="BK015800">
    <property type="protein sequence ID" value="DAE25666.1"/>
    <property type="molecule type" value="Genomic_DNA"/>
</dbReference>
<accession>A0A8S5R3E5</accession>
<name>A0A8S5R3E5_9CAUD</name>
<dbReference type="InterPro" id="IPR029040">
    <property type="entry name" value="RPABC4/Spt4"/>
</dbReference>
<dbReference type="SUPFAM" id="SSF63393">
    <property type="entry name" value="RNA polymerase subunits"/>
    <property type="match status" value="1"/>
</dbReference>
<evidence type="ECO:0000313" key="1">
    <source>
        <dbReference type="EMBL" id="DAE25666.1"/>
    </source>
</evidence>
<protein>
    <submittedName>
        <fullName evidence="1">Putative regulatory protein, FmdB family</fullName>
    </submittedName>
</protein>
<dbReference type="Gene3D" id="2.20.28.30">
    <property type="entry name" value="RNA polymerase ii, chain L"/>
    <property type="match status" value="1"/>
</dbReference>
<proteinExistence type="predicted"/>
<reference evidence="1" key="1">
    <citation type="journal article" date="2021" name="Proc. Natl. Acad. Sci. U.S.A.">
        <title>A Catalog of Tens of Thousands of Viruses from Human Metagenomes Reveals Hidden Associations with Chronic Diseases.</title>
        <authorList>
            <person name="Tisza M.J."/>
            <person name="Buck C.B."/>
        </authorList>
    </citation>
    <scope>NUCLEOTIDE SEQUENCE</scope>
    <source>
        <strain evidence="1">CtC6Q17</strain>
    </source>
</reference>
<organism evidence="1">
    <name type="scientific">Siphoviridae sp. ctC6Q17</name>
    <dbReference type="NCBI Taxonomy" id="2827271"/>
    <lineage>
        <taxon>Viruses</taxon>
        <taxon>Duplodnaviria</taxon>
        <taxon>Heunggongvirae</taxon>
        <taxon>Uroviricota</taxon>
        <taxon>Caudoviricetes</taxon>
    </lineage>
</organism>
<sequence length="44" mass="5532">MYTYEYRCLDCGERWEIIDSYPPFECPHCESEQIYQLWKARTYD</sequence>